<evidence type="ECO:0000313" key="2">
    <source>
        <dbReference type="Proteomes" id="UP000076761"/>
    </source>
</evidence>
<protein>
    <submittedName>
        <fullName evidence="1">Uncharacterized protein</fullName>
    </submittedName>
</protein>
<name>A0A165UBE6_9AGAM</name>
<dbReference type="AlphaFoldDB" id="A0A165UBE6"/>
<proteinExistence type="predicted"/>
<dbReference type="EMBL" id="KV425560">
    <property type="protein sequence ID" value="KZT27909.1"/>
    <property type="molecule type" value="Genomic_DNA"/>
</dbReference>
<dbReference type="OrthoDB" id="3057416at2759"/>
<dbReference type="Proteomes" id="UP000076761">
    <property type="component" value="Unassembled WGS sequence"/>
</dbReference>
<evidence type="ECO:0000313" key="1">
    <source>
        <dbReference type="EMBL" id="KZT27909.1"/>
    </source>
</evidence>
<accession>A0A165UBE6</accession>
<dbReference type="InParanoid" id="A0A165UBE6"/>
<organism evidence="1 2">
    <name type="scientific">Neolentinus lepideus HHB14362 ss-1</name>
    <dbReference type="NCBI Taxonomy" id="1314782"/>
    <lineage>
        <taxon>Eukaryota</taxon>
        <taxon>Fungi</taxon>
        <taxon>Dikarya</taxon>
        <taxon>Basidiomycota</taxon>
        <taxon>Agaricomycotina</taxon>
        <taxon>Agaricomycetes</taxon>
        <taxon>Gloeophyllales</taxon>
        <taxon>Gloeophyllaceae</taxon>
        <taxon>Neolentinus</taxon>
    </lineage>
</organism>
<keyword evidence="2" id="KW-1185">Reference proteome</keyword>
<sequence length="165" mass="19649">MSRHIPKSKSAVFSGYLITPDKFEEFVSSLPVPRSWESEELDDEHEPFLEFINEYCRWRRRRDPNKKKCLPMIRARYAKRDEPSVTSDRISHMFFATRCVPYESPCQMKKSHPDSQRLRAETERDRALFNLFKQTAESEGGKIDRDMVTFGIIRDWHPAHDPYCF</sequence>
<reference evidence="1 2" key="1">
    <citation type="journal article" date="2016" name="Mol. Biol. Evol.">
        <title>Comparative Genomics of Early-Diverging Mushroom-Forming Fungi Provides Insights into the Origins of Lignocellulose Decay Capabilities.</title>
        <authorList>
            <person name="Nagy L.G."/>
            <person name="Riley R."/>
            <person name="Tritt A."/>
            <person name="Adam C."/>
            <person name="Daum C."/>
            <person name="Floudas D."/>
            <person name="Sun H."/>
            <person name="Yadav J.S."/>
            <person name="Pangilinan J."/>
            <person name="Larsson K.H."/>
            <person name="Matsuura K."/>
            <person name="Barry K."/>
            <person name="Labutti K."/>
            <person name="Kuo R."/>
            <person name="Ohm R.A."/>
            <person name="Bhattacharya S.S."/>
            <person name="Shirouzu T."/>
            <person name="Yoshinaga Y."/>
            <person name="Martin F.M."/>
            <person name="Grigoriev I.V."/>
            <person name="Hibbett D.S."/>
        </authorList>
    </citation>
    <scope>NUCLEOTIDE SEQUENCE [LARGE SCALE GENOMIC DNA]</scope>
    <source>
        <strain evidence="1 2">HHB14362 ss-1</strain>
    </source>
</reference>
<gene>
    <name evidence="1" type="ORF">NEOLEDRAFT_69788</name>
</gene>